<feature type="transmembrane region" description="Helical" evidence="1">
    <location>
        <begin position="76"/>
        <end position="98"/>
    </location>
</feature>
<organism evidence="2 3">
    <name type="scientific">Ampelomyces quisqualis</name>
    <name type="common">Powdery mildew agent</name>
    <dbReference type="NCBI Taxonomy" id="50730"/>
    <lineage>
        <taxon>Eukaryota</taxon>
        <taxon>Fungi</taxon>
        <taxon>Dikarya</taxon>
        <taxon>Ascomycota</taxon>
        <taxon>Pezizomycotina</taxon>
        <taxon>Dothideomycetes</taxon>
        <taxon>Pleosporomycetidae</taxon>
        <taxon>Pleosporales</taxon>
        <taxon>Pleosporineae</taxon>
        <taxon>Phaeosphaeriaceae</taxon>
        <taxon>Ampelomyces</taxon>
    </lineage>
</organism>
<proteinExistence type="predicted"/>
<keyword evidence="1" id="KW-0472">Membrane</keyword>
<evidence type="ECO:0000313" key="2">
    <source>
        <dbReference type="EMBL" id="KAF1915903.1"/>
    </source>
</evidence>
<dbReference type="AlphaFoldDB" id="A0A6A5QKC4"/>
<dbReference type="OrthoDB" id="3357002at2759"/>
<reference evidence="2" key="1">
    <citation type="journal article" date="2020" name="Stud. Mycol.">
        <title>101 Dothideomycetes genomes: a test case for predicting lifestyles and emergence of pathogens.</title>
        <authorList>
            <person name="Haridas S."/>
            <person name="Albert R."/>
            <person name="Binder M."/>
            <person name="Bloem J."/>
            <person name="Labutti K."/>
            <person name="Salamov A."/>
            <person name="Andreopoulos B."/>
            <person name="Baker S."/>
            <person name="Barry K."/>
            <person name="Bills G."/>
            <person name="Bluhm B."/>
            <person name="Cannon C."/>
            <person name="Castanera R."/>
            <person name="Culley D."/>
            <person name="Daum C."/>
            <person name="Ezra D."/>
            <person name="Gonzalez J."/>
            <person name="Henrissat B."/>
            <person name="Kuo A."/>
            <person name="Liang C."/>
            <person name="Lipzen A."/>
            <person name="Lutzoni F."/>
            <person name="Magnuson J."/>
            <person name="Mondo S."/>
            <person name="Nolan M."/>
            <person name="Ohm R."/>
            <person name="Pangilinan J."/>
            <person name="Park H.-J."/>
            <person name="Ramirez L."/>
            <person name="Alfaro M."/>
            <person name="Sun H."/>
            <person name="Tritt A."/>
            <person name="Yoshinaga Y."/>
            <person name="Zwiers L.-H."/>
            <person name="Turgeon B."/>
            <person name="Goodwin S."/>
            <person name="Spatafora J."/>
            <person name="Crous P."/>
            <person name="Grigoriev I."/>
        </authorList>
    </citation>
    <scope>NUCLEOTIDE SEQUENCE</scope>
    <source>
        <strain evidence="2">HMLAC05119</strain>
    </source>
</reference>
<dbReference type="PANTHER" id="PTHR35184">
    <property type="entry name" value="YALI0C10208P"/>
    <property type="match status" value="1"/>
</dbReference>
<gene>
    <name evidence="2" type="ORF">BDU57DRAFT_529087</name>
</gene>
<keyword evidence="1" id="KW-0812">Transmembrane</keyword>
<protein>
    <submittedName>
        <fullName evidence="2">Uncharacterized protein</fullName>
    </submittedName>
</protein>
<evidence type="ECO:0000256" key="1">
    <source>
        <dbReference type="SAM" id="Phobius"/>
    </source>
</evidence>
<name>A0A6A5QKC4_AMPQU</name>
<dbReference type="Proteomes" id="UP000800096">
    <property type="component" value="Unassembled WGS sequence"/>
</dbReference>
<feature type="transmembrane region" description="Helical" evidence="1">
    <location>
        <begin position="150"/>
        <end position="170"/>
    </location>
</feature>
<dbReference type="PANTHER" id="PTHR35184:SF1">
    <property type="entry name" value="INTEGRAL MEMBRANE PROTEIN"/>
    <property type="match status" value="1"/>
</dbReference>
<dbReference type="Pfam" id="PF11309">
    <property type="entry name" value="DUF3112"/>
    <property type="match status" value="1"/>
</dbReference>
<keyword evidence="1" id="KW-1133">Transmembrane helix</keyword>
<evidence type="ECO:0000313" key="3">
    <source>
        <dbReference type="Proteomes" id="UP000800096"/>
    </source>
</evidence>
<feature type="transmembrane region" description="Helical" evidence="1">
    <location>
        <begin position="267"/>
        <end position="287"/>
    </location>
</feature>
<dbReference type="EMBL" id="ML979135">
    <property type="protein sequence ID" value="KAF1915903.1"/>
    <property type="molecule type" value="Genomic_DNA"/>
</dbReference>
<accession>A0A6A5QKC4</accession>
<dbReference type="InterPro" id="IPR021460">
    <property type="entry name" value="DUF3112"/>
</dbReference>
<sequence>MSDPDDRGGMFDDRGQPAITTQSGSGPFAPTTWALGGAPQKGVDIPITVVFMVLFMLSAAWHMAIFQSNKKRGHKFLFSAALFGFSMSRIVTCVLRIASVSTPTDVRLGIAAAIFVAVGVLIVFVINLIWAQRILRAYHPKVGWHRGCKIAYNTLYALVALTLLTVIVAVVQTFYTLSIRTRHIDRALQLYGQTFLAVVSSMPLVVILIAHSLPRRNRLEKFGAGKMSMKVGVLVAGTSLIALGAWYRCGTTFKTPVPHSQPLPLYLSKGCFYMFNFGVDILTLYLYGLMRVDLRFHIPDGAHGPGSYMTNKNDQEEVAAMDLQALTPVGTQEMGTVTVPQQNSTLELRLVATATTNLSNPSRSEVLMI</sequence>
<feature type="transmembrane region" description="Helical" evidence="1">
    <location>
        <begin position="231"/>
        <end position="247"/>
    </location>
</feature>
<feature type="transmembrane region" description="Helical" evidence="1">
    <location>
        <begin position="190"/>
        <end position="210"/>
    </location>
</feature>
<keyword evidence="3" id="KW-1185">Reference proteome</keyword>
<feature type="transmembrane region" description="Helical" evidence="1">
    <location>
        <begin position="45"/>
        <end position="64"/>
    </location>
</feature>
<feature type="transmembrane region" description="Helical" evidence="1">
    <location>
        <begin position="110"/>
        <end position="130"/>
    </location>
</feature>